<dbReference type="SMART" id="SM00312">
    <property type="entry name" value="PX"/>
    <property type="match status" value="1"/>
</dbReference>
<organism evidence="9 10">
    <name type="scientific">Eremothecium cymbalariae (strain CBS 270.75 / DBVPG 7215 / KCTC 17166 / NRRL Y-17582)</name>
    <name type="common">Yeast</name>
    <dbReference type="NCBI Taxonomy" id="931890"/>
    <lineage>
        <taxon>Eukaryota</taxon>
        <taxon>Fungi</taxon>
        <taxon>Dikarya</taxon>
        <taxon>Ascomycota</taxon>
        <taxon>Saccharomycotina</taxon>
        <taxon>Saccharomycetes</taxon>
        <taxon>Saccharomycetales</taxon>
        <taxon>Saccharomycetaceae</taxon>
        <taxon>Eremothecium</taxon>
    </lineage>
</organism>
<dbReference type="SUPFAM" id="SSF58038">
    <property type="entry name" value="SNARE fusion complex"/>
    <property type="match status" value="1"/>
</dbReference>
<dbReference type="CDD" id="cd06897">
    <property type="entry name" value="PX_SNARE"/>
    <property type="match status" value="1"/>
</dbReference>
<dbReference type="InterPro" id="IPR036871">
    <property type="entry name" value="PX_dom_sf"/>
</dbReference>
<dbReference type="Pfam" id="PF00787">
    <property type="entry name" value="PX"/>
    <property type="match status" value="1"/>
</dbReference>
<reference evidence="10" key="1">
    <citation type="journal article" date="2012" name="G3 (Bethesda)">
        <title>Pichia sorbitophila, an interspecies yeast hybrid reveals early steps of genome resolution following polyploidization.</title>
        <authorList>
            <person name="Leh Louis V."/>
            <person name="Despons L."/>
            <person name="Friedrich A."/>
            <person name="Martin T."/>
            <person name="Durrens P."/>
            <person name="Casaregola S."/>
            <person name="Neuveglise C."/>
            <person name="Fairhead C."/>
            <person name="Marck C."/>
            <person name="Cruz J.A."/>
            <person name="Straub M.L."/>
            <person name="Kugler V."/>
            <person name="Sacerdot C."/>
            <person name="Uzunov Z."/>
            <person name="Thierry A."/>
            <person name="Weiss S."/>
            <person name="Bleykasten C."/>
            <person name="De Montigny J."/>
            <person name="Jacques N."/>
            <person name="Jung P."/>
            <person name="Lemaire M."/>
            <person name="Mallet S."/>
            <person name="Morel G."/>
            <person name="Richard G.F."/>
            <person name="Sarkar A."/>
            <person name="Savel G."/>
            <person name="Schacherer J."/>
            <person name="Seret M.L."/>
            <person name="Talla E."/>
            <person name="Samson G."/>
            <person name="Jubin C."/>
            <person name="Poulain J."/>
            <person name="Vacherie B."/>
            <person name="Barbe V."/>
            <person name="Pelletier E."/>
            <person name="Sherman D.J."/>
            <person name="Westhof E."/>
            <person name="Weissenbach J."/>
            <person name="Baret P.V."/>
            <person name="Wincker P."/>
            <person name="Gaillardin C."/>
            <person name="Dujon B."/>
            <person name="Souciet J.L."/>
        </authorList>
    </citation>
    <scope>NUCLEOTIDE SEQUENCE [LARGE SCALE GENOMIC DNA]</scope>
    <source>
        <strain evidence="10">CBS 270.75 / DBVPG 7215 / KCTC 17166 / NRRL Y-17582</strain>
    </source>
</reference>
<dbReference type="OrthoDB" id="428895at2759"/>
<dbReference type="GO" id="GO:0035091">
    <property type="term" value="F:phosphatidylinositol binding"/>
    <property type="evidence" value="ECO:0007669"/>
    <property type="project" value="InterPro"/>
</dbReference>
<feature type="region of interest" description="Disordered" evidence="6">
    <location>
        <begin position="248"/>
        <end position="268"/>
    </location>
</feature>
<dbReference type="InParanoid" id="G8JMY7"/>
<evidence type="ECO:0000313" key="9">
    <source>
        <dbReference type="EMBL" id="AET37451.1"/>
    </source>
</evidence>
<name>G8JMY7_ERECY</name>
<dbReference type="GO" id="GO:0000329">
    <property type="term" value="C:fungal-type vacuole membrane"/>
    <property type="evidence" value="ECO:0007669"/>
    <property type="project" value="UniProtKB-ARBA"/>
</dbReference>
<dbReference type="KEGG" id="erc:Ecym_1203"/>
<sequence length="350" mass="40538">MVISSQVNVVVGDAKVVDNSYVVYTTKVRVLGSSGSVAEYKSQRRFSEFLQLKQDLEREFQTEIPYEFPSREFSVWKFRSSSCDPDVIKARKEKLGIFLGDLLNDSFDVRWKRSAYLCKFLNMPNNWYNASRNHMSGAGDREEDCVVQLQDVSKWLESLRDSKSQFEEAKRNGNNITMMRIRLKLQQLEDALKIIEEKHLLGEGEVHRRWTILNALKSDLNKQSDKPQSRFSSYEDLDISHTGLKEPLVSNTREPHKPISGRRKLGETGDTVGLTNQQLLLLHKDTMKQQDQELEQLRNIVVRQKNLSLNMNQELAAQNEMLDMFVEDVNATSNKLRMANLSAKRFNDKR</sequence>
<dbReference type="GO" id="GO:0016192">
    <property type="term" value="P:vesicle-mediated transport"/>
    <property type="evidence" value="ECO:0007669"/>
    <property type="project" value="UniProtKB-ARBA"/>
</dbReference>
<protein>
    <recommendedName>
        <fullName evidence="11">PX domain-containing protein</fullName>
    </recommendedName>
</protein>
<dbReference type="OMA" id="DSFDTRW"/>
<accession>G8JMY7</accession>
<dbReference type="PROSITE" id="PS50192">
    <property type="entry name" value="T_SNARE"/>
    <property type="match status" value="1"/>
</dbReference>
<dbReference type="AlphaFoldDB" id="G8JMY7"/>
<dbReference type="EMBL" id="CP002497">
    <property type="protein sequence ID" value="AET37451.1"/>
    <property type="molecule type" value="Genomic_DNA"/>
</dbReference>
<dbReference type="SUPFAM" id="SSF64268">
    <property type="entry name" value="PX domain"/>
    <property type="match status" value="1"/>
</dbReference>
<evidence type="ECO:0008006" key="11">
    <source>
        <dbReference type="Google" id="ProtNLM"/>
    </source>
</evidence>
<comment type="function">
    <text evidence="4">Essential for proper morphogenesis of the vacuole. May exist as structural reinforcement on the surface of the vacuolar membrane and be required for maintenance against rupture by osmotic pressure.</text>
</comment>
<keyword evidence="2" id="KW-0926">Vacuole</keyword>
<dbReference type="InterPro" id="IPR001683">
    <property type="entry name" value="PX_dom"/>
</dbReference>
<dbReference type="STRING" id="931890.G8JMY7"/>
<comment type="subcellular location">
    <subcellularLocation>
        <location evidence="1">Vacuole</location>
    </subcellularLocation>
</comment>
<dbReference type="Proteomes" id="UP000006790">
    <property type="component" value="Chromosome 1"/>
</dbReference>
<dbReference type="SMART" id="SM00397">
    <property type="entry name" value="t_SNARE"/>
    <property type="match status" value="1"/>
</dbReference>
<dbReference type="Gene3D" id="3.30.1520.10">
    <property type="entry name" value="Phox-like domain"/>
    <property type="match status" value="1"/>
</dbReference>
<evidence type="ECO:0000256" key="1">
    <source>
        <dbReference type="ARBA" id="ARBA00004116"/>
    </source>
</evidence>
<dbReference type="GeneID" id="11471364"/>
<evidence type="ECO:0000256" key="6">
    <source>
        <dbReference type="SAM" id="MobiDB-lite"/>
    </source>
</evidence>
<gene>
    <name evidence="9" type="ordered locus">Ecym_1203</name>
</gene>
<dbReference type="CDD" id="cd15858">
    <property type="entry name" value="SNARE_VAM7"/>
    <property type="match status" value="1"/>
</dbReference>
<dbReference type="HOGENOM" id="CLU_033748_1_0_1"/>
<keyword evidence="10" id="KW-1185">Reference proteome</keyword>
<dbReference type="PROSITE" id="PS50195">
    <property type="entry name" value="PX"/>
    <property type="match status" value="1"/>
</dbReference>
<evidence type="ECO:0000313" key="10">
    <source>
        <dbReference type="Proteomes" id="UP000006790"/>
    </source>
</evidence>
<dbReference type="InterPro" id="IPR000727">
    <property type="entry name" value="T_SNARE_dom"/>
</dbReference>
<dbReference type="FunCoup" id="G8JMY7">
    <property type="interactions" value="175"/>
</dbReference>
<feature type="domain" description="PX" evidence="8">
    <location>
        <begin position="2"/>
        <end position="128"/>
    </location>
</feature>
<dbReference type="GO" id="GO:0007034">
    <property type="term" value="P:vacuolar transport"/>
    <property type="evidence" value="ECO:0007669"/>
    <property type="project" value="UniProtKB-ARBA"/>
</dbReference>
<feature type="domain" description="T-SNARE coiled-coil homology" evidence="7">
    <location>
        <begin position="284"/>
        <end position="346"/>
    </location>
</feature>
<dbReference type="RefSeq" id="XP_003644268.1">
    <property type="nucleotide sequence ID" value="XM_003644220.1"/>
</dbReference>
<keyword evidence="3 5" id="KW-0175">Coiled coil</keyword>
<evidence type="ECO:0000256" key="5">
    <source>
        <dbReference type="SAM" id="Coils"/>
    </source>
</evidence>
<dbReference type="Gene3D" id="1.20.5.110">
    <property type="match status" value="1"/>
</dbReference>
<dbReference type="FunFam" id="1.20.5.110:FF:000058">
    <property type="entry name" value="VAM7p Vacuolar SNARE protein"/>
    <property type="match status" value="1"/>
</dbReference>
<evidence type="ECO:0000256" key="4">
    <source>
        <dbReference type="ARBA" id="ARBA00054927"/>
    </source>
</evidence>
<feature type="coiled-coil region" evidence="5">
    <location>
        <begin position="280"/>
        <end position="307"/>
    </location>
</feature>
<evidence type="ECO:0000256" key="3">
    <source>
        <dbReference type="ARBA" id="ARBA00023054"/>
    </source>
</evidence>
<evidence type="ECO:0000259" key="8">
    <source>
        <dbReference type="PROSITE" id="PS50195"/>
    </source>
</evidence>
<dbReference type="GO" id="GO:0097576">
    <property type="term" value="P:vacuole fusion"/>
    <property type="evidence" value="ECO:0007669"/>
    <property type="project" value="UniProtKB-ARBA"/>
</dbReference>
<evidence type="ECO:0000259" key="7">
    <source>
        <dbReference type="PROSITE" id="PS50192"/>
    </source>
</evidence>
<dbReference type="eggNOG" id="KOG3202">
    <property type="taxonomic scope" value="Eukaryota"/>
</dbReference>
<evidence type="ECO:0000256" key="2">
    <source>
        <dbReference type="ARBA" id="ARBA00022554"/>
    </source>
</evidence>
<proteinExistence type="predicted"/>